<dbReference type="GeneID" id="20231767"/>
<proteinExistence type="predicted"/>
<dbReference type="CTD" id="20231767"/>
<evidence type="ECO:0000313" key="1">
    <source>
        <dbReference type="EMBL" id="ESO92980.1"/>
    </source>
</evidence>
<dbReference type="InterPro" id="IPR036691">
    <property type="entry name" value="Endo/exonu/phosph_ase_sf"/>
</dbReference>
<dbReference type="Proteomes" id="UP000030746">
    <property type="component" value="Unassembled WGS sequence"/>
</dbReference>
<dbReference type="OrthoDB" id="6073759at2759"/>
<accession>V4AD05</accession>
<sequence>MSNTISIITINCQGIGSPEKRKDVIQYYKQKNFNILCLQDNHFNEKDENKIEIKWGFKCISNSFSSNSRGVAILINNNIEFKIKTIKKDERWKI</sequence>
<dbReference type="AlphaFoldDB" id="V4AD05"/>
<organism evidence="1 2">
    <name type="scientific">Lottia gigantea</name>
    <name type="common">Giant owl limpet</name>
    <dbReference type="NCBI Taxonomy" id="225164"/>
    <lineage>
        <taxon>Eukaryota</taxon>
        <taxon>Metazoa</taxon>
        <taxon>Spiralia</taxon>
        <taxon>Lophotrochozoa</taxon>
        <taxon>Mollusca</taxon>
        <taxon>Gastropoda</taxon>
        <taxon>Patellogastropoda</taxon>
        <taxon>Lottioidea</taxon>
        <taxon>Lottiidae</taxon>
        <taxon>Lottia</taxon>
    </lineage>
</organism>
<evidence type="ECO:0000313" key="2">
    <source>
        <dbReference type="Proteomes" id="UP000030746"/>
    </source>
</evidence>
<gene>
    <name evidence="1" type="ORF">LOTGIDRAFT_119738</name>
</gene>
<dbReference type="OMA" id="YICCIHA"/>
<dbReference type="EMBL" id="KB201977">
    <property type="protein sequence ID" value="ESO92980.1"/>
    <property type="molecule type" value="Genomic_DNA"/>
</dbReference>
<reference evidence="1 2" key="1">
    <citation type="journal article" date="2013" name="Nature">
        <title>Insights into bilaterian evolution from three spiralian genomes.</title>
        <authorList>
            <person name="Simakov O."/>
            <person name="Marletaz F."/>
            <person name="Cho S.J."/>
            <person name="Edsinger-Gonzales E."/>
            <person name="Havlak P."/>
            <person name="Hellsten U."/>
            <person name="Kuo D.H."/>
            <person name="Larsson T."/>
            <person name="Lv J."/>
            <person name="Arendt D."/>
            <person name="Savage R."/>
            <person name="Osoegawa K."/>
            <person name="de Jong P."/>
            <person name="Grimwood J."/>
            <person name="Chapman J.A."/>
            <person name="Shapiro H."/>
            <person name="Aerts A."/>
            <person name="Otillar R.P."/>
            <person name="Terry A.Y."/>
            <person name="Boore J.L."/>
            <person name="Grigoriev I.V."/>
            <person name="Lindberg D.R."/>
            <person name="Seaver E.C."/>
            <person name="Weisblat D.A."/>
            <person name="Putnam N.H."/>
            <person name="Rokhsar D.S."/>
        </authorList>
    </citation>
    <scope>NUCLEOTIDE SEQUENCE [LARGE SCALE GENOMIC DNA]</scope>
</reference>
<keyword evidence="2" id="KW-1185">Reference proteome</keyword>
<dbReference type="SUPFAM" id="SSF56219">
    <property type="entry name" value="DNase I-like"/>
    <property type="match status" value="1"/>
</dbReference>
<dbReference type="KEGG" id="lgi:LOTGIDRAFT_119738"/>
<dbReference type="Gene3D" id="3.60.10.10">
    <property type="entry name" value="Endonuclease/exonuclease/phosphatase"/>
    <property type="match status" value="1"/>
</dbReference>
<name>V4AD05_LOTGI</name>
<evidence type="ECO:0008006" key="3">
    <source>
        <dbReference type="Google" id="ProtNLM"/>
    </source>
</evidence>
<protein>
    <recommendedName>
        <fullName evidence="3">Endonuclease/exonuclease/phosphatase domain-containing protein</fullName>
    </recommendedName>
</protein>
<dbReference type="HOGENOM" id="CLU_2388695_0_0_1"/>
<dbReference type="STRING" id="225164.V4AD05"/>
<dbReference type="RefSeq" id="XP_009056190.1">
    <property type="nucleotide sequence ID" value="XM_009057942.1"/>
</dbReference>